<keyword evidence="6" id="KW-0460">Magnesium</keyword>
<feature type="binding site" evidence="10">
    <location>
        <position position="116"/>
    </location>
    <ligand>
        <name>ATP</name>
        <dbReference type="ChEBI" id="CHEBI:30616"/>
    </ligand>
</feature>
<dbReference type="NCBIfam" id="TIGR01055">
    <property type="entry name" value="parE_Gneg"/>
    <property type="match status" value="1"/>
</dbReference>
<accession>A0ABU0HNY5</accession>
<dbReference type="InterPro" id="IPR003594">
    <property type="entry name" value="HATPase_dom"/>
</dbReference>
<dbReference type="GO" id="GO:0016853">
    <property type="term" value="F:isomerase activity"/>
    <property type="evidence" value="ECO:0007669"/>
    <property type="project" value="UniProtKB-KW"/>
</dbReference>
<dbReference type="SMART" id="SM00433">
    <property type="entry name" value="TOP2c"/>
    <property type="match status" value="1"/>
</dbReference>
<dbReference type="InterPro" id="IPR014721">
    <property type="entry name" value="Ribsml_uS5_D2-typ_fold_subgr"/>
</dbReference>
<dbReference type="Pfam" id="PF01751">
    <property type="entry name" value="Toprim"/>
    <property type="match status" value="1"/>
</dbReference>
<comment type="catalytic activity">
    <reaction evidence="1 10">
        <text>ATP-dependent breakage, passage and rejoining of double-stranded DNA.</text>
        <dbReference type="EC" id="5.6.2.2"/>
    </reaction>
</comment>
<feature type="binding site" evidence="10">
    <location>
        <position position="390"/>
    </location>
    <ligand>
        <name>ATP</name>
        <dbReference type="ChEBI" id="CHEBI:30616"/>
    </ligand>
</feature>
<dbReference type="SMART" id="SM00387">
    <property type="entry name" value="HATPase_c"/>
    <property type="match status" value="1"/>
</dbReference>
<organism evidence="12 13">
    <name type="scientific">Methylobacterium persicinum</name>
    <dbReference type="NCBI Taxonomy" id="374426"/>
    <lineage>
        <taxon>Bacteria</taxon>
        <taxon>Pseudomonadati</taxon>
        <taxon>Pseudomonadota</taxon>
        <taxon>Alphaproteobacteria</taxon>
        <taxon>Hyphomicrobiales</taxon>
        <taxon>Methylobacteriaceae</taxon>
        <taxon>Methylobacterium</taxon>
    </lineage>
</organism>
<evidence type="ECO:0000256" key="5">
    <source>
        <dbReference type="ARBA" id="ARBA00022840"/>
    </source>
</evidence>
<dbReference type="PANTHER" id="PTHR45866:SF4">
    <property type="entry name" value="DNA TOPOISOMERASE 4 SUBUNIT B"/>
    <property type="match status" value="1"/>
</dbReference>
<dbReference type="InterPro" id="IPR001241">
    <property type="entry name" value="Topo_IIA"/>
</dbReference>
<dbReference type="Pfam" id="PF00986">
    <property type="entry name" value="DNA_gyraseB_C"/>
    <property type="match status" value="1"/>
</dbReference>
<keyword evidence="5 10" id="KW-0067">ATP-binding</keyword>
<dbReference type="InterPro" id="IPR006171">
    <property type="entry name" value="TOPRIM_dom"/>
</dbReference>
<keyword evidence="8 10" id="KW-0238">DNA-binding</keyword>
<dbReference type="Pfam" id="PF00204">
    <property type="entry name" value="DNA_gyraseB"/>
    <property type="match status" value="1"/>
</dbReference>
<evidence type="ECO:0000256" key="4">
    <source>
        <dbReference type="ARBA" id="ARBA00022741"/>
    </source>
</evidence>
<keyword evidence="7 10" id="KW-0799">Topoisomerase</keyword>
<name>A0ABU0HNY5_9HYPH</name>
<comment type="caution">
    <text evidence="12">The sequence shown here is derived from an EMBL/GenBank/DDBJ whole genome shotgun (WGS) entry which is preliminary data.</text>
</comment>
<dbReference type="InterPro" id="IPR005737">
    <property type="entry name" value="TopoIV_B_Gneg"/>
</dbReference>
<dbReference type="SUPFAM" id="SSF56719">
    <property type="entry name" value="Type II DNA topoisomerase"/>
    <property type="match status" value="1"/>
</dbReference>
<dbReference type="Gene3D" id="3.30.230.10">
    <property type="match status" value="1"/>
</dbReference>
<comment type="cofactor">
    <cofactor evidence="2">
        <name>Mg(2+)</name>
        <dbReference type="ChEBI" id="CHEBI:18420"/>
    </cofactor>
</comment>
<evidence type="ECO:0000313" key="13">
    <source>
        <dbReference type="Proteomes" id="UP001236369"/>
    </source>
</evidence>
<keyword evidence="4 10" id="KW-0547">Nucleotide-binding</keyword>
<dbReference type="SUPFAM" id="SSF54211">
    <property type="entry name" value="Ribosomal protein S5 domain 2-like"/>
    <property type="match status" value="1"/>
</dbReference>
<proteinExistence type="inferred from homology"/>
<dbReference type="CDD" id="cd16928">
    <property type="entry name" value="HATPase_GyrB-like"/>
    <property type="match status" value="1"/>
</dbReference>
<dbReference type="EC" id="5.6.2.2" evidence="10"/>
<dbReference type="InterPro" id="IPR000565">
    <property type="entry name" value="Topo_IIA_B"/>
</dbReference>
<dbReference type="InterPro" id="IPR020568">
    <property type="entry name" value="Ribosomal_Su5_D2-typ_SF"/>
</dbReference>
<evidence type="ECO:0000256" key="2">
    <source>
        <dbReference type="ARBA" id="ARBA00001946"/>
    </source>
</evidence>
<evidence type="ECO:0000256" key="8">
    <source>
        <dbReference type="ARBA" id="ARBA00023125"/>
    </source>
</evidence>
<feature type="binding site" evidence="10">
    <location>
        <position position="89"/>
    </location>
    <ligand>
        <name>ATP</name>
        <dbReference type="ChEBI" id="CHEBI:30616"/>
    </ligand>
</feature>
<dbReference type="Proteomes" id="UP001236369">
    <property type="component" value="Unassembled WGS sequence"/>
</dbReference>
<dbReference type="InterPro" id="IPR036890">
    <property type="entry name" value="HATPase_C_sf"/>
</dbReference>
<feature type="binding site" evidence="10">
    <location>
        <position position="49"/>
    </location>
    <ligand>
        <name>ATP</name>
        <dbReference type="ChEBI" id="CHEBI:30616"/>
    </ligand>
</feature>
<evidence type="ECO:0000256" key="9">
    <source>
        <dbReference type="ARBA" id="ARBA00023235"/>
    </source>
</evidence>
<evidence type="ECO:0000256" key="10">
    <source>
        <dbReference type="HAMAP-Rule" id="MF_00938"/>
    </source>
</evidence>
<keyword evidence="9 10" id="KW-0413">Isomerase</keyword>
<dbReference type="Pfam" id="PF02518">
    <property type="entry name" value="HATPase_c"/>
    <property type="match status" value="1"/>
</dbReference>
<sequence length="690" mass="74963">MSDPARDLFGGAAKAVAVPEAAPVPGTRRRLTEAASPVSLAAASPEAGYTASDIEVLEGLEPVRRRPGMYIGGTDERALHHLFAEVIDNSMDEAVAGHASFIEVELEEGGALVVTDNGRGIPVDPHPKFPGKSALEVIMTTLHAGGKFDSKVYETSGGLHGVGISVVNALSDVLEVEVARNQTLYRQCFSRGHAQGALEIVGRVQNRRGTRVRFHPDAQIFGSLKFDPRRLFKMARSKAYLFGGVEIRWRCAPALLEGLDDVPAEAVHRFPGGLSDYLARDIDGKELVIDAVFSGKVTKPGSHGSLEWAVAWTVADDGVSHSYCNTIPTPEGGTHEAGLRVALLRGLREHAERVNQAKRMTAVTTDDVMATCASMLSVFIREPEFQGQTKDKLATVEAQRIVETAVRDAFDHWLAGSPAQANKLLDWVIDRAEERLRRRQEKEVARKSATRKLRLPGKLADCSAAGTAGSEIFIVEGDSAGGSAKQARDRTTQAILPLRGKILNVASASRDKLGANQLIGDLTLALGCGTGANFREADLRYDKVIIMTDADVDGAHIASLLITFFYRQMPKLIDKGHLYLAIPPLYRIQQGSRIAYARDDADRERIVKTVFKGGKVEIGRFKGLGEMMPAQLKETTMDPKKRTLLRVAVLDEARESTGDTVERLMGNKPEARFTFISERAAFAEGANLDI</sequence>
<keyword evidence="13" id="KW-1185">Reference proteome</keyword>
<protein>
    <recommendedName>
        <fullName evidence="10">DNA topoisomerase 4 subunit B</fullName>
        <ecNumber evidence="10">5.6.2.2</ecNumber>
    </recommendedName>
    <alternativeName>
        <fullName evidence="10">Topoisomerase IV subunit B</fullName>
    </alternativeName>
</protein>
<reference evidence="12 13" key="1">
    <citation type="submission" date="2023-07" db="EMBL/GenBank/DDBJ databases">
        <title>Genomic Encyclopedia of Type Strains, Phase IV (KMG-IV): sequencing the most valuable type-strain genomes for metagenomic binning, comparative biology and taxonomic classification.</title>
        <authorList>
            <person name="Goeker M."/>
        </authorList>
    </citation>
    <scope>NUCLEOTIDE SEQUENCE [LARGE SCALE GENOMIC DNA]</scope>
    <source>
        <strain evidence="12 13">DSM 19562</strain>
    </source>
</reference>
<dbReference type="HAMAP" id="MF_00938">
    <property type="entry name" value="ParE_type1"/>
    <property type="match status" value="1"/>
</dbReference>
<feature type="site" description="Interaction with DNA" evidence="10">
    <location>
        <position position="672"/>
    </location>
</feature>
<evidence type="ECO:0000256" key="1">
    <source>
        <dbReference type="ARBA" id="ARBA00000185"/>
    </source>
</evidence>
<dbReference type="EMBL" id="JAUSVV010000009">
    <property type="protein sequence ID" value="MDQ0444037.1"/>
    <property type="molecule type" value="Genomic_DNA"/>
</dbReference>
<dbReference type="PRINTS" id="PR00418">
    <property type="entry name" value="TPI2FAMILY"/>
</dbReference>
<dbReference type="InterPro" id="IPR002288">
    <property type="entry name" value="DNA_gyrase_B_C"/>
</dbReference>
<feature type="site" description="Interaction with DNA" evidence="10">
    <location>
        <position position="556"/>
    </location>
</feature>
<feature type="binding site" evidence="10">
    <location>
        <begin position="158"/>
        <end position="164"/>
    </location>
    <ligand>
        <name>ATP</name>
        <dbReference type="ChEBI" id="CHEBI:30616"/>
    </ligand>
</feature>
<dbReference type="PROSITE" id="PS00177">
    <property type="entry name" value="TOPOISOMERASE_II"/>
    <property type="match status" value="1"/>
</dbReference>
<dbReference type="PRINTS" id="PR01159">
    <property type="entry name" value="DNAGYRASEB"/>
</dbReference>
<dbReference type="SUPFAM" id="SSF55874">
    <property type="entry name" value="ATPase domain of HSP90 chaperone/DNA topoisomerase II/histidine kinase"/>
    <property type="match status" value="1"/>
</dbReference>
<dbReference type="InterPro" id="IPR013506">
    <property type="entry name" value="Topo_IIA_bsu_dom2"/>
</dbReference>
<dbReference type="InterPro" id="IPR013759">
    <property type="entry name" value="Topo_IIA_B_C"/>
</dbReference>
<feature type="domain" description="Toprim" evidence="11">
    <location>
        <begin position="470"/>
        <end position="584"/>
    </location>
</feature>
<dbReference type="RefSeq" id="WP_238249254.1">
    <property type="nucleotide sequence ID" value="NZ_BPQX01000028.1"/>
</dbReference>
<keyword evidence="3" id="KW-0479">Metal-binding</keyword>
<dbReference type="Gene3D" id="3.30.565.10">
    <property type="entry name" value="Histidine kinase-like ATPase, C-terminal domain"/>
    <property type="match status" value="1"/>
</dbReference>
<dbReference type="InterPro" id="IPR018522">
    <property type="entry name" value="TopoIIA_CS"/>
</dbReference>
<feature type="site" description="Interaction with DNA" evidence="10">
    <location>
        <position position="504"/>
    </location>
</feature>
<dbReference type="PROSITE" id="PS50880">
    <property type="entry name" value="TOPRIM"/>
    <property type="match status" value="1"/>
</dbReference>
<dbReference type="InterPro" id="IPR013760">
    <property type="entry name" value="Topo_IIA-like_dom_sf"/>
</dbReference>
<evidence type="ECO:0000256" key="7">
    <source>
        <dbReference type="ARBA" id="ARBA00023029"/>
    </source>
</evidence>
<dbReference type="PANTHER" id="PTHR45866">
    <property type="entry name" value="DNA GYRASE/TOPOISOMERASE SUBUNIT B"/>
    <property type="match status" value="1"/>
</dbReference>
<evidence type="ECO:0000313" key="12">
    <source>
        <dbReference type="EMBL" id="MDQ0444037.1"/>
    </source>
</evidence>
<evidence type="ECO:0000256" key="3">
    <source>
        <dbReference type="ARBA" id="ARBA00022723"/>
    </source>
</evidence>
<evidence type="ECO:0000259" key="11">
    <source>
        <dbReference type="PROSITE" id="PS50880"/>
    </source>
</evidence>
<dbReference type="CDD" id="cd00822">
    <property type="entry name" value="TopoII_Trans_DNA_gyrase"/>
    <property type="match status" value="1"/>
</dbReference>
<gene>
    <name evidence="10" type="primary">parE</name>
    <name evidence="12" type="ORF">QO016_003545</name>
</gene>
<comment type="subunit">
    <text evidence="10">Heterotetramer composed of ParC and ParE.</text>
</comment>
<evidence type="ECO:0000256" key="6">
    <source>
        <dbReference type="ARBA" id="ARBA00022842"/>
    </source>
</evidence>
<dbReference type="Gene3D" id="3.40.50.670">
    <property type="match status" value="1"/>
</dbReference>
<comment type="similarity">
    <text evidence="10">Belongs to the type II topoisomerase family. ParE type 1 subfamily.</text>
</comment>
<comment type="function">
    <text evidence="10">Topoisomerase IV is essential for chromosome segregation. It relaxes supercoiled DNA. Performs the decatenation events required during the replication of a circular DNA molecule.</text>
</comment>